<keyword evidence="1" id="KW-1133">Transmembrane helix</keyword>
<name>A0A6S6ST19_9BACT</name>
<dbReference type="AlphaFoldDB" id="A0A6S6ST19"/>
<reference evidence="2" key="1">
    <citation type="submission" date="2020-01" db="EMBL/GenBank/DDBJ databases">
        <authorList>
            <person name="Meier V. D."/>
            <person name="Meier V D."/>
        </authorList>
    </citation>
    <scope>NUCLEOTIDE SEQUENCE</scope>
    <source>
        <strain evidence="2">HLG_WM_MAG_03</strain>
    </source>
</reference>
<feature type="transmembrane region" description="Helical" evidence="1">
    <location>
        <begin position="12"/>
        <end position="30"/>
    </location>
</feature>
<gene>
    <name evidence="2" type="ORF">HELGO_WM16072</name>
</gene>
<organism evidence="2">
    <name type="scientific">uncultured Sulfurovum sp</name>
    <dbReference type="NCBI Taxonomy" id="269237"/>
    <lineage>
        <taxon>Bacteria</taxon>
        <taxon>Pseudomonadati</taxon>
        <taxon>Campylobacterota</taxon>
        <taxon>Epsilonproteobacteria</taxon>
        <taxon>Campylobacterales</taxon>
        <taxon>Sulfurovaceae</taxon>
        <taxon>Sulfurovum</taxon>
        <taxon>environmental samples</taxon>
    </lineage>
</organism>
<evidence type="ECO:0000313" key="2">
    <source>
        <dbReference type="EMBL" id="CAA6810311.1"/>
    </source>
</evidence>
<evidence type="ECO:0000256" key="1">
    <source>
        <dbReference type="SAM" id="Phobius"/>
    </source>
</evidence>
<accession>A0A6S6ST19</accession>
<proteinExistence type="predicted"/>
<keyword evidence="1" id="KW-0812">Transmembrane</keyword>
<feature type="transmembrane region" description="Helical" evidence="1">
    <location>
        <begin position="42"/>
        <end position="67"/>
    </location>
</feature>
<protein>
    <submittedName>
        <fullName evidence="2">Uncharacterized protein</fullName>
    </submittedName>
</protein>
<dbReference type="EMBL" id="CACVAR010000201">
    <property type="protein sequence ID" value="CAA6810311.1"/>
    <property type="molecule type" value="Genomic_DNA"/>
</dbReference>
<keyword evidence="1" id="KW-0472">Membrane</keyword>
<sequence>MEIIIKSIQYTAVWWVIITMITSLINKYDYHKFDRFLCIKCISFWGTLILTQNVFIAAVASLLAYWIDKMDDKNINL</sequence>